<dbReference type="Pfam" id="PF19909">
    <property type="entry name" value="DUF6382"/>
    <property type="match status" value="1"/>
</dbReference>
<evidence type="ECO:0000259" key="1">
    <source>
        <dbReference type="Pfam" id="PF00498"/>
    </source>
</evidence>
<dbReference type="InterPro" id="IPR000253">
    <property type="entry name" value="FHA_dom"/>
</dbReference>
<accession>A0ABS2MMN2</accession>
<keyword evidence="4" id="KW-1185">Reference proteome</keyword>
<evidence type="ECO:0000313" key="4">
    <source>
        <dbReference type="Proteomes" id="UP000767854"/>
    </source>
</evidence>
<feature type="domain" description="FHA" evidence="1">
    <location>
        <begin position="211"/>
        <end position="275"/>
    </location>
</feature>
<dbReference type="RefSeq" id="WP_204661219.1">
    <property type="nucleotide sequence ID" value="NZ_JAFBDT010000001.1"/>
</dbReference>
<evidence type="ECO:0008006" key="5">
    <source>
        <dbReference type="Google" id="ProtNLM"/>
    </source>
</evidence>
<dbReference type="EMBL" id="JAFBDT010000001">
    <property type="protein sequence ID" value="MBM7560662.1"/>
    <property type="molecule type" value="Genomic_DNA"/>
</dbReference>
<reference evidence="3 4" key="1">
    <citation type="submission" date="2021-01" db="EMBL/GenBank/DDBJ databases">
        <title>Genomic Encyclopedia of Type Strains, Phase IV (KMG-IV): sequencing the most valuable type-strain genomes for metagenomic binning, comparative biology and taxonomic classification.</title>
        <authorList>
            <person name="Goeker M."/>
        </authorList>
    </citation>
    <scope>NUCLEOTIDE SEQUENCE [LARGE SCALE GENOMIC DNA]</scope>
    <source>
        <strain evidence="3 4">DSM 24436</strain>
    </source>
</reference>
<name>A0ABS2MMN2_9FIRM</name>
<proteinExistence type="predicted"/>
<protein>
    <recommendedName>
        <fullName evidence="5">FHA domain-containing protein</fullName>
    </recommendedName>
</protein>
<dbReference type="CDD" id="cd00060">
    <property type="entry name" value="FHA"/>
    <property type="match status" value="1"/>
</dbReference>
<dbReference type="InterPro" id="IPR008984">
    <property type="entry name" value="SMAD_FHA_dom_sf"/>
</dbReference>
<evidence type="ECO:0000259" key="2">
    <source>
        <dbReference type="Pfam" id="PF19909"/>
    </source>
</evidence>
<organism evidence="3 4">
    <name type="scientific">Fusibacter tunisiensis</name>
    <dbReference type="NCBI Taxonomy" id="1008308"/>
    <lineage>
        <taxon>Bacteria</taxon>
        <taxon>Bacillati</taxon>
        <taxon>Bacillota</taxon>
        <taxon>Clostridia</taxon>
        <taxon>Eubacteriales</taxon>
        <taxon>Eubacteriales Family XII. Incertae Sedis</taxon>
        <taxon>Fusibacter</taxon>
    </lineage>
</organism>
<gene>
    <name evidence="3" type="ORF">JOC49_000171</name>
</gene>
<sequence>MIYHQVEAQHTNKTEINMLKYAQIPNLLTPHSISKTTVDHICVEYFSQDACVSIFDYTQSNRIQINFIMDFLDALYEVKRQMQFHLLNTESLHFNLEMIFYEKNLHRFYFTYGFKANKTIIDELTCMRHLISESNLSAKQKQFIGENALTLSTYHLDCFYDSLKKIYEAKRPKHFPVFIKKSRMMIPPNTSACLISKVSPYTVYTIRSQNTSIGSSEKNDIQILSDGIESMHAEIKFIHQQFWISRKSKNNKLMLNQKIISKKSKLQNGDLLSFGNKDYVFIL</sequence>
<feature type="domain" description="DUF6382" evidence="2">
    <location>
        <begin position="8"/>
        <end position="124"/>
    </location>
</feature>
<dbReference type="Proteomes" id="UP000767854">
    <property type="component" value="Unassembled WGS sequence"/>
</dbReference>
<dbReference type="Pfam" id="PF00498">
    <property type="entry name" value="FHA"/>
    <property type="match status" value="1"/>
</dbReference>
<comment type="caution">
    <text evidence="3">The sequence shown here is derived from an EMBL/GenBank/DDBJ whole genome shotgun (WGS) entry which is preliminary data.</text>
</comment>
<dbReference type="Gene3D" id="2.60.200.20">
    <property type="match status" value="1"/>
</dbReference>
<dbReference type="SUPFAM" id="SSF49879">
    <property type="entry name" value="SMAD/FHA domain"/>
    <property type="match status" value="1"/>
</dbReference>
<dbReference type="InterPro" id="IPR045962">
    <property type="entry name" value="DUF6382"/>
</dbReference>
<evidence type="ECO:0000313" key="3">
    <source>
        <dbReference type="EMBL" id="MBM7560662.1"/>
    </source>
</evidence>